<reference evidence="11" key="2">
    <citation type="submission" date="2025-08" db="UniProtKB">
        <authorList>
            <consortium name="RefSeq"/>
        </authorList>
    </citation>
    <scope>IDENTIFICATION</scope>
    <source>
        <strain evidence="11">14028-0561.14</strain>
        <tissue evidence="11">Whole fly</tissue>
    </source>
</reference>
<comment type="similarity">
    <text evidence="2 9">Belongs to the mitochondrial pyruvate carrier (MPC) (TC 2.A.105) family.</text>
</comment>
<dbReference type="RefSeq" id="XP_017025469.1">
    <property type="nucleotide sequence ID" value="XM_017169980.3"/>
</dbReference>
<organism evidence="10 11">
    <name type="scientific">Drosophila kikkawai</name>
    <name type="common">Fruit fly</name>
    <dbReference type="NCBI Taxonomy" id="30033"/>
    <lineage>
        <taxon>Eukaryota</taxon>
        <taxon>Metazoa</taxon>
        <taxon>Ecdysozoa</taxon>
        <taxon>Arthropoda</taxon>
        <taxon>Hexapoda</taxon>
        <taxon>Insecta</taxon>
        <taxon>Pterygota</taxon>
        <taxon>Neoptera</taxon>
        <taxon>Endopterygota</taxon>
        <taxon>Diptera</taxon>
        <taxon>Brachycera</taxon>
        <taxon>Muscomorpha</taxon>
        <taxon>Ephydroidea</taxon>
        <taxon>Drosophilidae</taxon>
        <taxon>Drosophila</taxon>
        <taxon>Sophophora</taxon>
    </lineage>
</organism>
<keyword evidence="3 9" id="KW-0813">Transport</keyword>
<evidence type="ECO:0000256" key="2">
    <source>
        <dbReference type="ARBA" id="ARBA00006416"/>
    </source>
</evidence>
<evidence type="ECO:0000256" key="1">
    <source>
        <dbReference type="ARBA" id="ARBA00004448"/>
    </source>
</evidence>
<reference evidence="10" key="1">
    <citation type="submission" date="2025-05" db="UniProtKB">
        <authorList>
            <consortium name="RefSeq"/>
        </authorList>
    </citation>
    <scope>NUCLEOTIDE SEQUENCE [LARGE SCALE GENOMIC DNA]</scope>
    <source>
        <strain evidence="10">14028-0561.14</strain>
    </source>
</reference>
<evidence type="ECO:0000256" key="3">
    <source>
        <dbReference type="ARBA" id="ARBA00022448"/>
    </source>
</evidence>
<keyword evidence="10" id="KW-1185">Reference proteome</keyword>
<gene>
    <name evidence="11" type="primary">LOC108076935</name>
</gene>
<protein>
    <recommendedName>
        <fullName evidence="9">Mitochondrial pyruvate carrier</fullName>
    </recommendedName>
</protein>
<proteinExistence type="inferred from homology"/>
<dbReference type="InterPro" id="IPR005336">
    <property type="entry name" value="MPC"/>
</dbReference>
<evidence type="ECO:0000313" key="11">
    <source>
        <dbReference type="RefSeq" id="XP_017025469.1"/>
    </source>
</evidence>
<dbReference type="GO" id="GO:0005743">
    <property type="term" value="C:mitochondrial inner membrane"/>
    <property type="evidence" value="ECO:0007669"/>
    <property type="project" value="UniProtKB-SubCell"/>
</dbReference>
<keyword evidence="4" id="KW-0812">Transmembrane</keyword>
<comment type="subcellular location">
    <subcellularLocation>
        <location evidence="1 9">Mitochondrion inner membrane</location>
        <topology evidence="1 9">Multi-pass membrane protein</topology>
    </subcellularLocation>
</comment>
<accession>A0A6P4IPR4</accession>
<evidence type="ECO:0000256" key="9">
    <source>
        <dbReference type="RuleBase" id="RU363100"/>
    </source>
</evidence>
<evidence type="ECO:0000256" key="6">
    <source>
        <dbReference type="ARBA" id="ARBA00022989"/>
    </source>
</evidence>
<dbReference type="GeneID" id="108076935"/>
<dbReference type="Proteomes" id="UP001652661">
    <property type="component" value="Chromosome 2L"/>
</dbReference>
<evidence type="ECO:0000256" key="5">
    <source>
        <dbReference type="ARBA" id="ARBA00022792"/>
    </source>
</evidence>
<evidence type="ECO:0000256" key="8">
    <source>
        <dbReference type="ARBA" id="ARBA00023136"/>
    </source>
</evidence>
<keyword evidence="7 9" id="KW-0496">Mitochondrion</keyword>
<keyword evidence="8" id="KW-0472">Membrane</keyword>
<dbReference type="Pfam" id="PF03650">
    <property type="entry name" value="MPC"/>
    <property type="match status" value="1"/>
</dbReference>
<keyword evidence="5 9" id="KW-0999">Mitochondrion inner membrane</keyword>
<name>A0A6P4IPR4_DROKI</name>
<dbReference type="OrthoDB" id="869189at2759"/>
<dbReference type="GO" id="GO:0006850">
    <property type="term" value="P:pyruvate import into mitochondria"/>
    <property type="evidence" value="ECO:0007669"/>
    <property type="project" value="InterPro"/>
</dbReference>
<dbReference type="AlphaFoldDB" id="A0A6P4IPR4"/>
<sequence>MSKGSGPLSKLYNVIINSVDPLVPQALQPFWISPAGPQTVFFWGPFIKWIMVVAGLGDTLKRPAQNISLNQSMSLAAASLIYTRYSMVITPKNYSMLAVNAAIVIIQSFLIAKHLKWRSEGAQETVYNYSDFPLDPDDW</sequence>
<evidence type="ECO:0000256" key="4">
    <source>
        <dbReference type="ARBA" id="ARBA00022692"/>
    </source>
</evidence>
<evidence type="ECO:0000256" key="7">
    <source>
        <dbReference type="ARBA" id="ARBA00023128"/>
    </source>
</evidence>
<comment type="function">
    <text evidence="9">Mediates the uptake of pyruvate into mitochondria.</text>
</comment>
<evidence type="ECO:0000313" key="10">
    <source>
        <dbReference type="Proteomes" id="UP001652661"/>
    </source>
</evidence>
<keyword evidence="6" id="KW-1133">Transmembrane helix</keyword>